<organism evidence="3 4">
    <name type="scientific">Sinocyclocheilus anshuiensis</name>
    <dbReference type="NCBI Taxonomy" id="1608454"/>
    <lineage>
        <taxon>Eukaryota</taxon>
        <taxon>Metazoa</taxon>
        <taxon>Chordata</taxon>
        <taxon>Craniata</taxon>
        <taxon>Vertebrata</taxon>
        <taxon>Euteleostomi</taxon>
        <taxon>Actinopterygii</taxon>
        <taxon>Neopterygii</taxon>
        <taxon>Teleostei</taxon>
        <taxon>Ostariophysi</taxon>
        <taxon>Cypriniformes</taxon>
        <taxon>Cyprinidae</taxon>
        <taxon>Cyprininae</taxon>
        <taxon>Sinocyclocheilus</taxon>
    </lineage>
</organism>
<reference evidence="3" key="2">
    <citation type="submission" date="2025-09" db="UniProtKB">
        <authorList>
            <consortium name="Ensembl"/>
        </authorList>
    </citation>
    <scope>IDENTIFICATION</scope>
</reference>
<keyword evidence="4" id="KW-1185">Reference proteome</keyword>
<accession>A0A671MMV6</accession>
<feature type="compositionally biased region" description="Basic and acidic residues" evidence="1">
    <location>
        <begin position="1"/>
        <end position="11"/>
    </location>
</feature>
<protein>
    <recommendedName>
        <fullName evidence="2">F-box domain-containing protein</fullName>
    </recommendedName>
</protein>
<feature type="domain" description="F-box" evidence="2">
    <location>
        <begin position="24"/>
        <end position="70"/>
    </location>
</feature>
<evidence type="ECO:0000313" key="3">
    <source>
        <dbReference type="Ensembl" id="ENSSANP00000031921.1"/>
    </source>
</evidence>
<name>A0A671MMV6_9TELE</name>
<sequence>MSAQRLERDIQESQNSEIPQGEGQDRLSLLPNKLSLKIFQRLGVRELLKCAQVCRSWKAIAQISSLWTEVISYRQGL</sequence>
<dbReference type="Ensembl" id="ENSSANT00000033985.1">
    <property type="protein sequence ID" value="ENSSANP00000031921.1"/>
    <property type="gene ID" value="ENSSANG00000016289.1"/>
</dbReference>
<reference evidence="3" key="1">
    <citation type="submission" date="2025-08" db="UniProtKB">
        <authorList>
            <consortium name="Ensembl"/>
        </authorList>
    </citation>
    <scope>IDENTIFICATION</scope>
</reference>
<dbReference type="InterPro" id="IPR036047">
    <property type="entry name" value="F-box-like_dom_sf"/>
</dbReference>
<dbReference type="Proteomes" id="UP000472260">
    <property type="component" value="Unassembled WGS sequence"/>
</dbReference>
<dbReference type="Gene3D" id="1.20.1280.50">
    <property type="match status" value="1"/>
</dbReference>
<dbReference type="AlphaFoldDB" id="A0A671MMV6"/>
<evidence type="ECO:0000259" key="2">
    <source>
        <dbReference type="PROSITE" id="PS50181"/>
    </source>
</evidence>
<dbReference type="SMART" id="SM00256">
    <property type="entry name" value="FBOX"/>
    <property type="match status" value="1"/>
</dbReference>
<evidence type="ECO:0000256" key="1">
    <source>
        <dbReference type="SAM" id="MobiDB-lite"/>
    </source>
</evidence>
<dbReference type="Pfam" id="PF12937">
    <property type="entry name" value="F-box-like"/>
    <property type="match status" value="1"/>
</dbReference>
<evidence type="ECO:0000313" key="4">
    <source>
        <dbReference type="Proteomes" id="UP000472260"/>
    </source>
</evidence>
<proteinExistence type="predicted"/>
<dbReference type="InterPro" id="IPR001810">
    <property type="entry name" value="F-box_dom"/>
</dbReference>
<dbReference type="PROSITE" id="PS50181">
    <property type="entry name" value="FBOX"/>
    <property type="match status" value="1"/>
</dbReference>
<dbReference type="SUPFAM" id="SSF81383">
    <property type="entry name" value="F-box domain"/>
    <property type="match status" value="1"/>
</dbReference>
<feature type="region of interest" description="Disordered" evidence="1">
    <location>
        <begin position="1"/>
        <end position="25"/>
    </location>
</feature>